<organism evidence="1 2">
    <name type="scientific">Brassica napus</name>
    <name type="common">Rape</name>
    <dbReference type="NCBI Taxonomy" id="3708"/>
    <lineage>
        <taxon>Eukaryota</taxon>
        <taxon>Viridiplantae</taxon>
        <taxon>Streptophyta</taxon>
        <taxon>Embryophyta</taxon>
        <taxon>Tracheophyta</taxon>
        <taxon>Spermatophyta</taxon>
        <taxon>Magnoliopsida</taxon>
        <taxon>eudicotyledons</taxon>
        <taxon>Gunneridae</taxon>
        <taxon>Pentapetalae</taxon>
        <taxon>rosids</taxon>
        <taxon>malvids</taxon>
        <taxon>Brassicales</taxon>
        <taxon>Brassicaceae</taxon>
        <taxon>Brassiceae</taxon>
        <taxon>Brassica</taxon>
    </lineage>
</organism>
<dbReference type="SMR" id="A0A078HER4"/>
<evidence type="ECO:0000313" key="2">
    <source>
        <dbReference type="Proteomes" id="UP000028999"/>
    </source>
</evidence>
<dbReference type="Proteomes" id="UP000028999">
    <property type="component" value="Unassembled WGS sequence"/>
</dbReference>
<gene>
    <name evidence="1" type="primary">BnaC08g09620D</name>
    <name evidence="1" type="ORF">GSBRNA2T00062971001</name>
</gene>
<accession>A0A078HER4</accession>
<reference evidence="1 2" key="1">
    <citation type="journal article" date="2014" name="Science">
        <title>Plant genetics. Early allopolyploid evolution in the post-Neolithic Brassica napus oilseed genome.</title>
        <authorList>
            <person name="Chalhoub B."/>
            <person name="Denoeud F."/>
            <person name="Liu S."/>
            <person name="Parkin I.A."/>
            <person name="Tang H."/>
            <person name="Wang X."/>
            <person name="Chiquet J."/>
            <person name="Belcram H."/>
            <person name="Tong C."/>
            <person name="Samans B."/>
            <person name="Correa M."/>
            <person name="Da Silva C."/>
            <person name="Just J."/>
            <person name="Falentin C."/>
            <person name="Koh C.S."/>
            <person name="Le Clainche I."/>
            <person name="Bernard M."/>
            <person name="Bento P."/>
            <person name="Noel B."/>
            <person name="Labadie K."/>
            <person name="Alberti A."/>
            <person name="Charles M."/>
            <person name="Arnaud D."/>
            <person name="Guo H."/>
            <person name="Daviaud C."/>
            <person name="Alamery S."/>
            <person name="Jabbari K."/>
            <person name="Zhao M."/>
            <person name="Edger P.P."/>
            <person name="Chelaifa H."/>
            <person name="Tack D."/>
            <person name="Lassalle G."/>
            <person name="Mestiri I."/>
            <person name="Schnel N."/>
            <person name="Le Paslier M.C."/>
            <person name="Fan G."/>
            <person name="Renault V."/>
            <person name="Bayer P.E."/>
            <person name="Golicz A.A."/>
            <person name="Manoli S."/>
            <person name="Lee T.H."/>
            <person name="Thi V.H."/>
            <person name="Chalabi S."/>
            <person name="Hu Q."/>
            <person name="Fan C."/>
            <person name="Tollenaere R."/>
            <person name="Lu Y."/>
            <person name="Battail C."/>
            <person name="Shen J."/>
            <person name="Sidebottom C.H."/>
            <person name="Wang X."/>
            <person name="Canaguier A."/>
            <person name="Chauveau A."/>
            <person name="Berard A."/>
            <person name="Deniot G."/>
            <person name="Guan M."/>
            <person name="Liu Z."/>
            <person name="Sun F."/>
            <person name="Lim Y.P."/>
            <person name="Lyons E."/>
            <person name="Town C.D."/>
            <person name="Bancroft I."/>
            <person name="Wang X."/>
            <person name="Meng J."/>
            <person name="Ma J."/>
            <person name="Pires J.C."/>
            <person name="King G.J."/>
            <person name="Brunel D."/>
            <person name="Delourme R."/>
            <person name="Renard M."/>
            <person name="Aury J.M."/>
            <person name="Adams K.L."/>
            <person name="Batley J."/>
            <person name="Snowdon R.J."/>
            <person name="Tost J."/>
            <person name="Edwards D."/>
            <person name="Zhou Y."/>
            <person name="Hua W."/>
            <person name="Sharpe A.G."/>
            <person name="Paterson A.H."/>
            <person name="Guan C."/>
            <person name="Wincker P."/>
        </authorList>
    </citation>
    <scope>NUCLEOTIDE SEQUENCE [LARGE SCALE GENOMIC DNA]</scope>
    <source>
        <strain evidence="2">cv. Darmor-bzh</strain>
    </source>
</reference>
<dbReference type="EMBL" id="LK032385">
    <property type="protein sequence ID" value="CDY36885.1"/>
    <property type="molecule type" value="Genomic_DNA"/>
</dbReference>
<dbReference type="PaxDb" id="3708-A0A078HER4"/>
<keyword evidence="2" id="KW-1185">Reference proteome</keyword>
<dbReference type="Gramene" id="CDY36885">
    <property type="protein sequence ID" value="CDY36885"/>
    <property type="gene ID" value="GSBRNA2T00062971001"/>
</dbReference>
<dbReference type="STRING" id="3708.A0A078HER4"/>
<evidence type="ECO:0000313" key="1">
    <source>
        <dbReference type="EMBL" id="CDY36885.1"/>
    </source>
</evidence>
<protein>
    <submittedName>
        <fullName evidence="1">BnaC08g09620D protein</fullName>
    </submittedName>
</protein>
<name>A0A078HER4_BRANA</name>
<sequence>MENLIPTKGILKSVALQKYIFDTTAYPREHEELKKLREATVHKYGNFFFTNLLFSNKDCITKKKTILLRSKYIK</sequence>
<proteinExistence type="predicted"/>
<dbReference type="AlphaFoldDB" id="A0A078HER4"/>